<reference evidence="1 2" key="1">
    <citation type="journal article" date="2016" name="Nat. Commun.">
        <title>Thousands of microbial genomes shed light on interconnected biogeochemical processes in an aquifer system.</title>
        <authorList>
            <person name="Anantharaman K."/>
            <person name="Brown C.T."/>
            <person name="Hug L.A."/>
            <person name="Sharon I."/>
            <person name="Castelle C.J."/>
            <person name="Probst A.J."/>
            <person name="Thomas B.C."/>
            <person name="Singh A."/>
            <person name="Wilkins M.J."/>
            <person name="Karaoz U."/>
            <person name="Brodie E.L."/>
            <person name="Williams K.H."/>
            <person name="Hubbard S.S."/>
            <person name="Banfield J.F."/>
        </authorList>
    </citation>
    <scope>NUCLEOTIDE SEQUENCE [LARGE SCALE GENOMIC DNA]</scope>
</reference>
<dbReference type="AlphaFoldDB" id="A0A1F8GE75"/>
<sequence length="96" mass="10857">MMTLSKQPFDIGDVVPFQSRECVVDKAEYHPGGNYYQGQGDIGCESPNNPCWVISLRALNSDGSYNKNGDLWTLNFHDGENLQMFPVTRKMQLVLE</sequence>
<accession>A0A1F8GE75</accession>
<protein>
    <submittedName>
        <fullName evidence="1">Uncharacterized protein</fullName>
    </submittedName>
</protein>
<gene>
    <name evidence="1" type="ORF">A3A13_04510</name>
</gene>
<name>A0A1F8GE75_9BACT</name>
<dbReference type="Proteomes" id="UP000178911">
    <property type="component" value="Unassembled WGS sequence"/>
</dbReference>
<comment type="caution">
    <text evidence="1">The sequence shown here is derived from an EMBL/GenBank/DDBJ whole genome shotgun (WGS) entry which is preliminary data.</text>
</comment>
<proteinExistence type="predicted"/>
<dbReference type="EMBL" id="MGKJ01000020">
    <property type="protein sequence ID" value="OGN23350.1"/>
    <property type="molecule type" value="Genomic_DNA"/>
</dbReference>
<organism evidence="1 2">
    <name type="scientific">Candidatus Yanofskybacteria bacterium RIFCSPLOWO2_01_FULL_43_22</name>
    <dbReference type="NCBI Taxonomy" id="1802695"/>
    <lineage>
        <taxon>Bacteria</taxon>
        <taxon>Candidatus Yanofskyibacteriota</taxon>
    </lineage>
</organism>
<evidence type="ECO:0000313" key="1">
    <source>
        <dbReference type="EMBL" id="OGN23350.1"/>
    </source>
</evidence>
<evidence type="ECO:0000313" key="2">
    <source>
        <dbReference type="Proteomes" id="UP000178911"/>
    </source>
</evidence>